<dbReference type="eggNOG" id="KOG3433">
    <property type="taxonomic scope" value="Eukaryota"/>
</dbReference>
<dbReference type="InParanoid" id="C5DHS3"/>
<dbReference type="GO" id="GO:0003690">
    <property type="term" value="F:double-stranded DNA binding"/>
    <property type="evidence" value="ECO:0007669"/>
    <property type="project" value="InterPro"/>
</dbReference>
<evidence type="ECO:0000256" key="2">
    <source>
        <dbReference type="ARBA" id="ARBA00005981"/>
    </source>
</evidence>
<proteinExistence type="inferred from homology"/>
<dbReference type="Proteomes" id="UP000002036">
    <property type="component" value="Chromosome E"/>
</dbReference>
<name>C5DHS3_LACTC</name>
<evidence type="ECO:0000256" key="3">
    <source>
        <dbReference type="ARBA" id="ARBA00023054"/>
    </source>
</evidence>
<reference evidence="8 9" key="1">
    <citation type="journal article" date="2009" name="Genome Res.">
        <title>Comparative genomics of protoploid Saccharomycetaceae.</title>
        <authorList>
            <consortium name="The Genolevures Consortium"/>
            <person name="Souciet J.-L."/>
            <person name="Dujon B."/>
            <person name="Gaillardin C."/>
            <person name="Johnston M."/>
            <person name="Baret P.V."/>
            <person name="Cliften P."/>
            <person name="Sherman D.J."/>
            <person name="Weissenbach J."/>
            <person name="Westhof E."/>
            <person name="Wincker P."/>
            <person name="Jubin C."/>
            <person name="Poulain J."/>
            <person name="Barbe V."/>
            <person name="Segurens B."/>
            <person name="Artiguenave F."/>
            <person name="Anthouard V."/>
            <person name="Vacherie B."/>
            <person name="Val M.-E."/>
            <person name="Fulton R.S."/>
            <person name="Minx P."/>
            <person name="Wilson R."/>
            <person name="Durrens P."/>
            <person name="Jean G."/>
            <person name="Marck C."/>
            <person name="Martin T."/>
            <person name="Nikolski M."/>
            <person name="Rolland T."/>
            <person name="Seret M.-L."/>
            <person name="Casaregola S."/>
            <person name="Despons L."/>
            <person name="Fairhead C."/>
            <person name="Fischer G."/>
            <person name="Lafontaine I."/>
            <person name="Leh V."/>
            <person name="Lemaire M."/>
            <person name="de Montigny J."/>
            <person name="Neuveglise C."/>
            <person name="Thierry A."/>
            <person name="Blanc-Lenfle I."/>
            <person name="Bleykasten C."/>
            <person name="Diffels J."/>
            <person name="Fritsch E."/>
            <person name="Frangeul L."/>
            <person name="Goeffon A."/>
            <person name="Jauniaux N."/>
            <person name="Kachouri-Lafond R."/>
            <person name="Payen C."/>
            <person name="Potier S."/>
            <person name="Pribylova L."/>
            <person name="Ozanne C."/>
            <person name="Richard G.-F."/>
            <person name="Sacerdot C."/>
            <person name="Straub M.-L."/>
            <person name="Talla E."/>
        </authorList>
    </citation>
    <scope>NUCLEOTIDE SEQUENCE [LARGE SCALE GENOMIC DNA]</scope>
    <source>
        <strain evidence="9">ATCC 56472 / CBS 6340 / NRRL Y-8284</strain>
    </source>
</reference>
<sequence>MPSVPPPKRTTISLAQKKSSILEFFQCEHSVYNIKELEKLIPKKCSGVASMLVKDLIQQMIDEDGIISVEKCGNTNIYWCFRNQIITKMSREIDMLNQRIEAAKLEISQTKMALDVSTKSSRKESFEVDGAVFSRAEKLEELESLDKAVKHSRSVYDQKSEHTWDQAKINAKTEALSAQVAKLDTVTDNIELIVSFLCRRFLMDKRSLQSELGIPEEFLEFTNMPQTSK</sequence>
<evidence type="ECO:0000313" key="8">
    <source>
        <dbReference type="EMBL" id="CAR23334.1"/>
    </source>
</evidence>
<dbReference type="InterPro" id="IPR040453">
    <property type="entry name" value="Mnd1_HTH"/>
</dbReference>
<dbReference type="RefSeq" id="XP_002553771.1">
    <property type="nucleotide sequence ID" value="XM_002553725.1"/>
</dbReference>
<feature type="domain" description="Mnd1 HTH" evidence="7">
    <location>
        <begin position="21"/>
        <end position="82"/>
    </location>
</feature>
<dbReference type="PIRSF" id="PIRSF026991">
    <property type="entry name" value="Mnd1"/>
    <property type="match status" value="1"/>
</dbReference>
<evidence type="ECO:0000256" key="5">
    <source>
        <dbReference type="PIRNR" id="PIRNR026991"/>
    </source>
</evidence>
<dbReference type="OrthoDB" id="9978204at2759"/>
<dbReference type="HOGENOM" id="CLU_080628_2_0_1"/>
<dbReference type="GO" id="GO:0007131">
    <property type="term" value="P:reciprocal meiotic recombination"/>
    <property type="evidence" value="ECO:0007669"/>
    <property type="project" value="InterPro"/>
</dbReference>
<dbReference type="FunCoup" id="C5DHS3">
    <property type="interactions" value="206"/>
</dbReference>
<dbReference type="AlphaFoldDB" id="C5DHS3"/>
<evidence type="ECO:0000256" key="4">
    <source>
        <dbReference type="ARBA" id="ARBA00023242"/>
    </source>
</evidence>
<evidence type="ECO:0000313" key="9">
    <source>
        <dbReference type="Proteomes" id="UP000002036"/>
    </source>
</evidence>
<dbReference type="InterPro" id="IPR005647">
    <property type="entry name" value="Mnd1"/>
</dbReference>
<keyword evidence="3 6" id="KW-0175">Coiled coil</keyword>
<dbReference type="STRING" id="559295.C5DHS3"/>
<dbReference type="EMBL" id="CU928169">
    <property type="protein sequence ID" value="CAR23334.1"/>
    <property type="molecule type" value="Genomic_DNA"/>
</dbReference>
<gene>
    <name evidence="8" type="ordered locus">KLTH0E06710g</name>
</gene>
<accession>C5DHS3</accession>
<comment type="subcellular location">
    <subcellularLocation>
        <location evidence="1 5">Nucleus</location>
    </subcellularLocation>
</comment>
<evidence type="ECO:0000259" key="7">
    <source>
        <dbReference type="Pfam" id="PF03962"/>
    </source>
</evidence>
<dbReference type="KEGG" id="lth:KLTH0E06710g"/>
<dbReference type="GeneID" id="8291926"/>
<comment type="function">
    <text evidence="5">Required for proper homologous chromosome pairing and efficient cross-over and intragenic recombination during meiosis.</text>
</comment>
<protein>
    <recommendedName>
        <fullName evidence="5">Meiotic nuclear division protein 1</fullName>
    </recommendedName>
</protein>
<evidence type="ECO:0000256" key="1">
    <source>
        <dbReference type="ARBA" id="ARBA00004123"/>
    </source>
</evidence>
<evidence type="ECO:0000256" key="6">
    <source>
        <dbReference type="SAM" id="Coils"/>
    </source>
</evidence>
<keyword evidence="4 5" id="KW-0539">Nucleus</keyword>
<dbReference type="GO" id="GO:0005634">
    <property type="term" value="C:nucleus"/>
    <property type="evidence" value="ECO:0007669"/>
    <property type="project" value="UniProtKB-SubCell"/>
</dbReference>
<feature type="coiled-coil region" evidence="6">
    <location>
        <begin position="86"/>
        <end position="113"/>
    </location>
</feature>
<dbReference type="Pfam" id="PF03962">
    <property type="entry name" value="Mnd1"/>
    <property type="match status" value="1"/>
</dbReference>
<organism evidence="8 9">
    <name type="scientific">Lachancea thermotolerans (strain ATCC 56472 / CBS 6340 / NRRL Y-8284)</name>
    <name type="common">Yeast</name>
    <name type="synonym">Kluyveromyces thermotolerans</name>
    <dbReference type="NCBI Taxonomy" id="559295"/>
    <lineage>
        <taxon>Eukaryota</taxon>
        <taxon>Fungi</taxon>
        <taxon>Dikarya</taxon>
        <taxon>Ascomycota</taxon>
        <taxon>Saccharomycotina</taxon>
        <taxon>Saccharomycetes</taxon>
        <taxon>Saccharomycetales</taxon>
        <taxon>Saccharomycetaceae</taxon>
        <taxon>Lachancea</taxon>
    </lineage>
</organism>
<dbReference type="OMA" id="VCYWAFP"/>
<comment type="similarity">
    <text evidence="2 5">Belongs to the MND1 family.</text>
</comment>
<keyword evidence="9" id="KW-1185">Reference proteome</keyword>